<sequence length="370" mass="42695">MIMDSPSNIGGGTILDEDHDHHGHDDQVEVPLPGFRFHPTDEELVGFYLRRKVDKKPITIQLIKPIDIYKYDPWDLPKGTSCSAGDKEWYFFCKRGRKYKNSIRPNRVTGSGFWKATGIDKPVHSHGGDYGQKNQCIGLKKTLVYYRGSAGKGTKTDWMMHEFRLPTINDNYHNITNIHPACNTPKADPQEAEIWTLCRIFKRNMSYRRYTPDWRELSTKRHHPMDAIISSKKCSNLDHSDNNNNITTNREANHNYIDFSTPIRMNYHEDHQEKKPVINHTMIMNNNGISHHDRTSNQLLHAGQLNSNMVPHNYNNHNIINVNPSINPFSSCFSTCPDEISDDQLFTRMTNTTWDELSAVVELALDPAFE</sequence>
<dbReference type="InterPro" id="IPR003441">
    <property type="entry name" value="NAC-dom"/>
</dbReference>
<evidence type="ECO:0000259" key="7">
    <source>
        <dbReference type="PROSITE" id="PS51005"/>
    </source>
</evidence>
<evidence type="ECO:0000256" key="2">
    <source>
        <dbReference type="ARBA" id="ARBA00023015"/>
    </source>
</evidence>
<dbReference type="Pfam" id="PF02365">
    <property type="entry name" value="NAM"/>
    <property type="match status" value="1"/>
</dbReference>
<dbReference type="OrthoDB" id="1883668at2759"/>
<name>W9QSI2_9ROSA</name>
<organism evidence="8 9">
    <name type="scientific">Morus notabilis</name>
    <dbReference type="NCBI Taxonomy" id="981085"/>
    <lineage>
        <taxon>Eukaryota</taxon>
        <taxon>Viridiplantae</taxon>
        <taxon>Streptophyta</taxon>
        <taxon>Embryophyta</taxon>
        <taxon>Tracheophyta</taxon>
        <taxon>Spermatophyta</taxon>
        <taxon>Magnoliopsida</taxon>
        <taxon>eudicotyledons</taxon>
        <taxon>Gunneridae</taxon>
        <taxon>Pentapetalae</taxon>
        <taxon>rosids</taxon>
        <taxon>fabids</taxon>
        <taxon>Rosales</taxon>
        <taxon>Moraceae</taxon>
        <taxon>Moreae</taxon>
        <taxon>Morus</taxon>
    </lineage>
</organism>
<dbReference type="PROSITE" id="PS51005">
    <property type="entry name" value="NAC"/>
    <property type="match status" value="1"/>
</dbReference>
<protein>
    <submittedName>
        <fullName evidence="8">NAC domain-containing protein 42</fullName>
    </submittedName>
</protein>
<evidence type="ECO:0000256" key="1">
    <source>
        <dbReference type="ARBA" id="ARBA00004123"/>
    </source>
</evidence>
<reference evidence="9" key="1">
    <citation type="submission" date="2013-01" db="EMBL/GenBank/DDBJ databases">
        <title>Draft Genome Sequence of a Mulberry Tree, Morus notabilis C.K. Schneid.</title>
        <authorList>
            <person name="He N."/>
            <person name="Zhao S."/>
        </authorList>
    </citation>
    <scope>NUCLEOTIDE SEQUENCE</scope>
</reference>
<dbReference type="GO" id="GO:0006355">
    <property type="term" value="P:regulation of DNA-templated transcription"/>
    <property type="evidence" value="ECO:0007669"/>
    <property type="project" value="InterPro"/>
</dbReference>
<dbReference type="Gene3D" id="2.170.150.80">
    <property type="entry name" value="NAC domain"/>
    <property type="match status" value="1"/>
</dbReference>
<keyword evidence="2" id="KW-0805">Transcription regulation</keyword>
<evidence type="ECO:0000256" key="5">
    <source>
        <dbReference type="ARBA" id="ARBA00023242"/>
    </source>
</evidence>
<keyword evidence="9" id="KW-1185">Reference proteome</keyword>
<dbReference type="eggNOG" id="ENOG502QUH6">
    <property type="taxonomic scope" value="Eukaryota"/>
</dbReference>
<evidence type="ECO:0000256" key="6">
    <source>
        <dbReference type="SAM" id="MobiDB-lite"/>
    </source>
</evidence>
<gene>
    <name evidence="8" type="ORF">L484_016268</name>
</gene>
<evidence type="ECO:0000313" key="8">
    <source>
        <dbReference type="EMBL" id="EXB53383.1"/>
    </source>
</evidence>
<comment type="subcellular location">
    <subcellularLocation>
        <location evidence="1">Nucleus</location>
    </subcellularLocation>
</comment>
<keyword evidence="3" id="KW-0238">DNA-binding</keyword>
<feature type="domain" description="NAC" evidence="7">
    <location>
        <begin position="31"/>
        <end position="203"/>
    </location>
</feature>
<dbReference type="PANTHER" id="PTHR31744">
    <property type="entry name" value="PROTEIN CUP-SHAPED COTYLEDON 2-RELATED"/>
    <property type="match status" value="1"/>
</dbReference>
<dbReference type="EMBL" id="KE344088">
    <property type="protein sequence ID" value="EXB53383.1"/>
    <property type="molecule type" value="Genomic_DNA"/>
</dbReference>
<dbReference type="KEGG" id="mnt:21399320"/>
<proteinExistence type="predicted"/>
<dbReference type="PANTHER" id="PTHR31744:SF65">
    <property type="entry name" value="TRANSCRIPTION FACTOR JUNGBRUNNEN 1"/>
    <property type="match status" value="1"/>
</dbReference>
<dbReference type="Proteomes" id="UP000030645">
    <property type="component" value="Unassembled WGS sequence"/>
</dbReference>
<evidence type="ECO:0000256" key="4">
    <source>
        <dbReference type="ARBA" id="ARBA00023163"/>
    </source>
</evidence>
<dbReference type="InterPro" id="IPR036093">
    <property type="entry name" value="NAC_dom_sf"/>
</dbReference>
<dbReference type="GO" id="GO:0003677">
    <property type="term" value="F:DNA binding"/>
    <property type="evidence" value="ECO:0007669"/>
    <property type="project" value="UniProtKB-KW"/>
</dbReference>
<keyword evidence="5" id="KW-0539">Nucleus</keyword>
<feature type="region of interest" description="Disordered" evidence="6">
    <location>
        <begin position="1"/>
        <end position="27"/>
    </location>
</feature>
<dbReference type="AlphaFoldDB" id="W9QSI2"/>
<dbReference type="GO" id="GO:0005634">
    <property type="term" value="C:nucleus"/>
    <property type="evidence" value="ECO:0007669"/>
    <property type="project" value="UniProtKB-SubCell"/>
</dbReference>
<accession>W9QSI2</accession>
<feature type="compositionally biased region" description="Basic and acidic residues" evidence="6">
    <location>
        <begin position="16"/>
        <end position="27"/>
    </location>
</feature>
<dbReference type="GO" id="GO:0099402">
    <property type="term" value="P:plant organ development"/>
    <property type="evidence" value="ECO:0007669"/>
    <property type="project" value="UniProtKB-ARBA"/>
</dbReference>
<dbReference type="SUPFAM" id="SSF101941">
    <property type="entry name" value="NAC domain"/>
    <property type="match status" value="1"/>
</dbReference>
<dbReference type="STRING" id="981085.W9QSI2"/>
<evidence type="ECO:0000256" key="3">
    <source>
        <dbReference type="ARBA" id="ARBA00023125"/>
    </source>
</evidence>
<keyword evidence="4" id="KW-0804">Transcription</keyword>
<dbReference type="FunFam" id="2.170.150.80:FF:000007">
    <property type="entry name" value="NAC domain-containing protein 35"/>
    <property type="match status" value="1"/>
</dbReference>
<evidence type="ECO:0000313" key="9">
    <source>
        <dbReference type="Proteomes" id="UP000030645"/>
    </source>
</evidence>